<feature type="compositionally biased region" description="Basic and acidic residues" evidence="1">
    <location>
        <begin position="43"/>
        <end position="70"/>
    </location>
</feature>
<gene>
    <name evidence="2" type="ORF">BJ508DRAFT_332591</name>
</gene>
<evidence type="ECO:0000256" key="1">
    <source>
        <dbReference type="SAM" id="MobiDB-lite"/>
    </source>
</evidence>
<feature type="compositionally biased region" description="Pro residues" evidence="1">
    <location>
        <begin position="9"/>
        <end position="18"/>
    </location>
</feature>
<dbReference type="Proteomes" id="UP000275078">
    <property type="component" value="Unassembled WGS sequence"/>
</dbReference>
<feature type="region of interest" description="Disordered" evidence="1">
    <location>
        <begin position="118"/>
        <end position="139"/>
    </location>
</feature>
<feature type="region of interest" description="Disordered" evidence="1">
    <location>
        <begin position="1"/>
        <end position="70"/>
    </location>
</feature>
<protein>
    <submittedName>
        <fullName evidence="2">Uncharacterized protein</fullName>
    </submittedName>
</protein>
<keyword evidence="3" id="KW-1185">Reference proteome</keyword>
<dbReference type="AlphaFoldDB" id="A0A3N4HSB0"/>
<organism evidence="2 3">
    <name type="scientific">Ascobolus immersus RN42</name>
    <dbReference type="NCBI Taxonomy" id="1160509"/>
    <lineage>
        <taxon>Eukaryota</taxon>
        <taxon>Fungi</taxon>
        <taxon>Dikarya</taxon>
        <taxon>Ascomycota</taxon>
        <taxon>Pezizomycotina</taxon>
        <taxon>Pezizomycetes</taxon>
        <taxon>Pezizales</taxon>
        <taxon>Ascobolaceae</taxon>
        <taxon>Ascobolus</taxon>
    </lineage>
</organism>
<evidence type="ECO:0000313" key="2">
    <source>
        <dbReference type="EMBL" id="RPA74931.1"/>
    </source>
</evidence>
<sequence>MGNYYSSPGPRPSTPPPGSKSTLSSTTSDSASPNASGQNANKPIDDKAALEEETSKNNEILKAKELAESRYRQLLSETTAARKKYEELRDQCEKAQNSSVSTSGNSVDDWLLNLTKNVQKTNGGKHPKEKRQADEEPGVDQGFTCLEGGPWPECSASPNKYGFNMYTTLSMFFTGGGVSLSPNSIAKEAREAIGRELLMFISQWSTKYPESSDFYPHGSNEDYDFETMEPTTMRTREEEEAIAQWMLTGLHALREAERRVRELKTVEEWRAFGIERIRVGWEVPAFMDPEYEGWMEECWLPLKGPYLSWYEMVECDLVKFSETRIFKIIHAHYPKAAETMIEQPKLEVQGS</sequence>
<dbReference type="EMBL" id="ML119776">
    <property type="protein sequence ID" value="RPA74931.1"/>
    <property type="molecule type" value="Genomic_DNA"/>
</dbReference>
<feature type="compositionally biased region" description="Low complexity" evidence="1">
    <location>
        <begin position="19"/>
        <end position="36"/>
    </location>
</feature>
<name>A0A3N4HSB0_ASCIM</name>
<evidence type="ECO:0000313" key="3">
    <source>
        <dbReference type="Proteomes" id="UP000275078"/>
    </source>
</evidence>
<proteinExistence type="predicted"/>
<reference evidence="2 3" key="1">
    <citation type="journal article" date="2018" name="Nat. Ecol. Evol.">
        <title>Pezizomycetes genomes reveal the molecular basis of ectomycorrhizal truffle lifestyle.</title>
        <authorList>
            <person name="Murat C."/>
            <person name="Payen T."/>
            <person name="Noel B."/>
            <person name="Kuo A."/>
            <person name="Morin E."/>
            <person name="Chen J."/>
            <person name="Kohler A."/>
            <person name="Krizsan K."/>
            <person name="Balestrini R."/>
            <person name="Da Silva C."/>
            <person name="Montanini B."/>
            <person name="Hainaut M."/>
            <person name="Levati E."/>
            <person name="Barry K.W."/>
            <person name="Belfiori B."/>
            <person name="Cichocki N."/>
            <person name="Clum A."/>
            <person name="Dockter R.B."/>
            <person name="Fauchery L."/>
            <person name="Guy J."/>
            <person name="Iotti M."/>
            <person name="Le Tacon F."/>
            <person name="Lindquist E.A."/>
            <person name="Lipzen A."/>
            <person name="Malagnac F."/>
            <person name="Mello A."/>
            <person name="Molinier V."/>
            <person name="Miyauchi S."/>
            <person name="Poulain J."/>
            <person name="Riccioni C."/>
            <person name="Rubini A."/>
            <person name="Sitrit Y."/>
            <person name="Splivallo R."/>
            <person name="Traeger S."/>
            <person name="Wang M."/>
            <person name="Zifcakova L."/>
            <person name="Wipf D."/>
            <person name="Zambonelli A."/>
            <person name="Paolocci F."/>
            <person name="Nowrousian M."/>
            <person name="Ottonello S."/>
            <person name="Baldrian P."/>
            <person name="Spatafora J.W."/>
            <person name="Henrissat B."/>
            <person name="Nagy L.G."/>
            <person name="Aury J.M."/>
            <person name="Wincker P."/>
            <person name="Grigoriev I.V."/>
            <person name="Bonfante P."/>
            <person name="Martin F.M."/>
        </authorList>
    </citation>
    <scope>NUCLEOTIDE SEQUENCE [LARGE SCALE GENOMIC DNA]</scope>
    <source>
        <strain evidence="2 3">RN42</strain>
    </source>
</reference>
<accession>A0A3N4HSB0</accession>